<evidence type="ECO:0000313" key="3">
    <source>
        <dbReference type="EMBL" id="CDN86025.1"/>
    </source>
</evidence>
<dbReference type="GO" id="GO:0004222">
    <property type="term" value="F:metalloendopeptidase activity"/>
    <property type="evidence" value="ECO:0007669"/>
    <property type="project" value="TreeGrafter"/>
</dbReference>
<dbReference type="PANTHER" id="PTHR21666">
    <property type="entry name" value="PEPTIDASE-RELATED"/>
    <property type="match status" value="1"/>
</dbReference>
<feature type="transmembrane region" description="Helical" evidence="1">
    <location>
        <begin position="21"/>
        <end position="45"/>
    </location>
</feature>
<keyword evidence="1" id="KW-0472">Membrane</keyword>
<feature type="domain" description="M23ase beta-sheet core" evidence="2">
    <location>
        <begin position="200"/>
        <end position="294"/>
    </location>
</feature>
<dbReference type="FunFam" id="2.70.70.10:FF:000006">
    <property type="entry name" value="M23 family peptidase"/>
    <property type="match status" value="1"/>
</dbReference>
<reference evidence="4" key="2">
    <citation type="submission" date="2014-11" db="EMBL/GenBank/DDBJ databases">
        <title>Draft genome sequence of Hydrogenophaga intermedia S1.</title>
        <authorList>
            <person name="Gan H.M."/>
            <person name="Chew T.H."/>
            <person name="Stolz A."/>
        </authorList>
    </citation>
    <scope>NUCLEOTIDE SEQUENCE [LARGE SCALE GENOMIC DNA]</scope>
    <source>
        <strain evidence="4">S1</strain>
    </source>
</reference>
<dbReference type="PANTHER" id="PTHR21666:SF270">
    <property type="entry name" value="MUREIN HYDROLASE ACTIVATOR ENVC"/>
    <property type="match status" value="1"/>
</dbReference>
<dbReference type="Gene3D" id="2.70.70.10">
    <property type="entry name" value="Glucose Permease (Domain IIA)"/>
    <property type="match status" value="1"/>
</dbReference>
<dbReference type="AlphaFoldDB" id="A0A1L1PL21"/>
<dbReference type="InterPro" id="IPR011055">
    <property type="entry name" value="Dup_hybrid_motif"/>
</dbReference>
<keyword evidence="1" id="KW-1133">Transmembrane helix</keyword>
<dbReference type="EMBL" id="CCAE010000002">
    <property type="protein sequence ID" value="CDN86025.1"/>
    <property type="molecule type" value="Genomic_DNA"/>
</dbReference>
<protein>
    <submittedName>
        <fullName evidence="3">Peptidase M23</fullName>
        <ecNumber evidence="3">3.4.24.-</ecNumber>
    </submittedName>
</protein>
<dbReference type="InterPro" id="IPR050570">
    <property type="entry name" value="Cell_wall_metabolism_enzyme"/>
</dbReference>
<sequence>MHIIITDAWLARRQALHLNGWKLIAAAAMAVLGLMFSAVATYHWVFLEGIRQGWPGFASVARLVHPDNPGERDAYLRANLDAMARKLGEMQARMMQIDSLGERVAGLAGLEPAQARPPLPGSGGVLISNRSLTLEELMREMEAVDAGSGARVDWLTAIESRLFDQKIQSTLVPTEKPVVDGRVGSAFGFRIDPITGQSALHTGLDFPADTGTPIVAAAGGVVIAQEYHAAYGNLVEIDHGNALVTRYAHASKVHVKKGDIVKSGQKIAEVGSTGRSTGPHLHFEVWVAGVPQNPQKFLQAGEHLARAPPGPNVSRTR</sequence>
<accession>A0A1L1PL21</accession>
<gene>
    <name evidence="3" type="ORF">BN948_00424</name>
</gene>
<dbReference type="Proteomes" id="UP000028878">
    <property type="component" value="Unassembled WGS sequence"/>
</dbReference>
<proteinExistence type="predicted"/>
<organism evidence="3 4">
    <name type="scientific">Hydrogenophaga intermedia</name>
    <dbReference type="NCBI Taxonomy" id="65786"/>
    <lineage>
        <taxon>Bacteria</taxon>
        <taxon>Pseudomonadati</taxon>
        <taxon>Pseudomonadota</taxon>
        <taxon>Betaproteobacteria</taxon>
        <taxon>Burkholderiales</taxon>
        <taxon>Comamonadaceae</taxon>
        <taxon>Hydrogenophaga</taxon>
    </lineage>
</organism>
<dbReference type="Pfam" id="PF01551">
    <property type="entry name" value="Peptidase_M23"/>
    <property type="match status" value="1"/>
</dbReference>
<dbReference type="RefSeq" id="WP_009516496.1">
    <property type="nucleotide sequence ID" value="NZ_CCAE010000002.1"/>
</dbReference>
<evidence type="ECO:0000313" key="4">
    <source>
        <dbReference type="Proteomes" id="UP000028878"/>
    </source>
</evidence>
<dbReference type="SUPFAM" id="SSF51261">
    <property type="entry name" value="Duplicated hybrid motif"/>
    <property type="match status" value="1"/>
</dbReference>
<name>A0A1L1PL21_HYDIT</name>
<dbReference type="EC" id="3.4.24.-" evidence="3"/>
<keyword evidence="1" id="KW-0812">Transmembrane</keyword>
<dbReference type="CDD" id="cd12797">
    <property type="entry name" value="M23_peptidase"/>
    <property type="match status" value="1"/>
</dbReference>
<keyword evidence="4" id="KW-1185">Reference proteome</keyword>
<evidence type="ECO:0000259" key="2">
    <source>
        <dbReference type="Pfam" id="PF01551"/>
    </source>
</evidence>
<reference evidence="4" key="1">
    <citation type="submission" date="2014-02" db="EMBL/GenBank/DDBJ databases">
        <authorList>
            <person name="Gan H."/>
        </authorList>
    </citation>
    <scope>NUCLEOTIDE SEQUENCE [LARGE SCALE GENOMIC DNA]</scope>
    <source>
        <strain evidence="4">S1</strain>
    </source>
</reference>
<evidence type="ECO:0000256" key="1">
    <source>
        <dbReference type="SAM" id="Phobius"/>
    </source>
</evidence>
<dbReference type="InterPro" id="IPR016047">
    <property type="entry name" value="M23ase_b-sheet_dom"/>
</dbReference>
<keyword evidence="3" id="KW-0378">Hydrolase</keyword>